<evidence type="ECO:0000259" key="1">
    <source>
        <dbReference type="Pfam" id="PF03235"/>
    </source>
</evidence>
<dbReference type="Pfam" id="PF07510">
    <property type="entry name" value="GmrSD_C"/>
    <property type="match status" value="1"/>
</dbReference>
<geneLocation type="plasmid" evidence="4">
    <name>pnve500</name>
</geneLocation>
<dbReference type="AlphaFoldDB" id="A0A4P8WLF9"/>
<dbReference type="InterPro" id="IPR011089">
    <property type="entry name" value="GmrSD_C"/>
</dbReference>
<protein>
    <submittedName>
        <fullName evidence="3">DUF262 domain-containing protein</fullName>
    </submittedName>
</protein>
<evidence type="ECO:0000313" key="4">
    <source>
        <dbReference type="Proteomes" id="UP000302218"/>
    </source>
</evidence>
<sequence>MDAEDQFLQNVFAGEKQFVIPVFQRNYSWGQEELEALWSDIQNLLEADSISEEHFIGTFVVMPGNHRPGTVPEYLVIDGQQRLISLTLFLSAIRDYAAEIGGEQYTNFAEEINKKYLIDEFKDGVEKFKVVSRAEDRDALFAIVEQESVDGDLADTSIYSSYEFLYERIDDLNGDDELQTLDRLKQIIIQQLPLVMITTSEDENPYAIFETLNERGLQLEESDLIRNHVFMQLSLTEQDQFNDDHWMPFEQKFEETDRHGGVDLTEFYRDYMMRNGEYVQKNEIYHQFKQRTADLTPHELVDKLSYYADLYLWIHRPGTAPREELTDALERIQYLEIGTAHQLILNLLDRWNSDELSLDELLDILHGLESFVLRRFICGRSTRGYYRTFPIAARSIEDGNEKESLFAYLESQGWPDDAELFDNINRFDMYNRDKKKTWLILWTLEEQFGHQEPVQYDELTIEHVMPQTIDDNEWGDEWKDLLGEEWERIHDQWLHALGNLTLSGYNPELSNRPFAEKRELLMESHVELNSYFEDLERWTEDNLRERNQDLAERVASIWTTPDIDDT</sequence>
<proteinExistence type="predicted"/>
<dbReference type="EMBL" id="CP040331">
    <property type="protein sequence ID" value="QCS44417.1"/>
    <property type="molecule type" value="Genomic_DNA"/>
</dbReference>
<dbReference type="Pfam" id="PF03235">
    <property type="entry name" value="GmrSD_N"/>
    <property type="match status" value="1"/>
</dbReference>
<gene>
    <name evidence="3" type="ORF">FEJ81_18880</name>
</gene>
<dbReference type="Proteomes" id="UP000302218">
    <property type="component" value="Plasmid pNVE500"/>
</dbReference>
<feature type="domain" description="GmrSD restriction endonucleases C-terminal" evidence="2">
    <location>
        <begin position="414"/>
        <end position="552"/>
    </location>
</feature>
<evidence type="ECO:0000259" key="2">
    <source>
        <dbReference type="Pfam" id="PF07510"/>
    </source>
</evidence>
<dbReference type="OrthoDB" id="318965at2157"/>
<keyword evidence="3" id="KW-0614">Plasmid</keyword>
<feature type="domain" description="GmrSD restriction endonucleases N-terminal" evidence="1">
    <location>
        <begin position="9"/>
        <end position="230"/>
    </location>
</feature>
<organism evidence="3 4">
    <name type="scientific">Natrinema versiforme</name>
    <dbReference type="NCBI Taxonomy" id="88724"/>
    <lineage>
        <taxon>Archaea</taxon>
        <taxon>Methanobacteriati</taxon>
        <taxon>Methanobacteriota</taxon>
        <taxon>Stenosarchaea group</taxon>
        <taxon>Halobacteria</taxon>
        <taxon>Halobacteriales</taxon>
        <taxon>Natrialbaceae</taxon>
        <taxon>Natrinema</taxon>
    </lineage>
</organism>
<dbReference type="InterPro" id="IPR004919">
    <property type="entry name" value="GmrSD_N"/>
</dbReference>
<dbReference type="PANTHER" id="PTHR35149:SF2">
    <property type="entry name" value="DUF262 DOMAIN-CONTAINING PROTEIN"/>
    <property type="match status" value="1"/>
</dbReference>
<dbReference type="GeneID" id="40267384"/>
<dbReference type="KEGG" id="nvr:FEJ81_18880"/>
<name>A0A4P8WLF9_9EURY</name>
<reference evidence="4" key="1">
    <citation type="submission" date="2019-05" db="EMBL/GenBank/DDBJ databases">
        <title>Genome sequence and methylation pattern of the halophilic Archaeon Natrinema versiforme BOL5-4.</title>
        <authorList>
            <person name="DasSarma P."/>
            <person name="Anton B.P."/>
            <person name="DasSarma S.L."/>
            <person name="Martinez F.L."/>
            <person name="Guzman D."/>
            <person name="Roberts R.J."/>
            <person name="DasSarma S."/>
        </authorList>
    </citation>
    <scope>NUCLEOTIDE SEQUENCE [LARGE SCALE GENOMIC DNA]</scope>
    <source>
        <strain evidence="4">BOL5-4</strain>
        <plasmid evidence="4">pnve500</plasmid>
    </source>
</reference>
<dbReference type="RefSeq" id="WP_138246862.1">
    <property type="nucleotide sequence ID" value="NZ_CP040331.1"/>
</dbReference>
<accession>A0A4P8WLF9</accession>
<dbReference type="PANTHER" id="PTHR35149">
    <property type="entry name" value="SLL5132 PROTEIN"/>
    <property type="match status" value="1"/>
</dbReference>
<evidence type="ECO:0000313" key="3">
    <source>
        <dbReference type="EMBL" id="QCS44417.1"/>
    </source>
</evidence>